<feature type="domain" description="BioF2-like acetyltransferase" evidence="1">
    <location>
        <begin position="174"/>
        <end position="304"/>
    </location>
</feature>
<keyword evidence="2" id="KW-0012">Acyltransferase</keyword>
<accession>A0ABS7PJ22</accession>
<proteinExistence type="predicted"/>
<protein>
    <submittedName>
        <fullName evidence="2">GNAT family N-acetyltransferase</fullName>
        <ecNumber evidence="2">2.3.1.-</ecNumber>
    </submittedName>
</protein>
<dbReference type="GO" id="GO:0016746">
    <property type="term" value="F:acyltransferase activity"/>
    <property type="evidence" value="ECO:0007669"/>
    <property type="project" value="UniProtKB-KW"/>
</dbReference>
<reference evidence="2 3" key="1">
    <citation type="submission" date="2021-08" db="EMBL/GenBank/DDBJ databases">
        <authorList>
            <person name="Tuo L."/>
        </authorList>
    </citation>
    <scope>NUCLEOTIDE SEQUENCE [LARGE SCALE GENOMIC DNA]</scope>
    <source>
        <strain evidence="2 3">JCM 31229</strain>
    </source>
</reference>
<dbReference type="InterPro" id="IPR038740">
    <property type="entry name" value="BioF2-like_GNAT_dom"/>
</dbReference>
<organism evidence="2 3">
    <name type="scientific">Sphingomonas colocasiae</name>
    <dbReference type="NCBI Taxonomy" id="1848973"/>
    <lineage>
        <taxon>Bacteria</taxon>
        <taxon>Pseudomonadati</taxon>
        <taxon>Pseudomonadota</taxon>
        <taxon>Alphaproteobacteria</taxon>
        <taxon>Sphingomonadales</taxon>
        <taxon>Sphingomonadaceae</taxon>
        <taxon>Sphingomonas</taxon>
    </lineage>
</organism>
<dbReference type="InterPro" id="IPR016181">
    <property type="entry name" value="Acyl_CoA_acyltransferase"/>
</dbReference>
<keyword evidence="2" id="KW-0808">Transferase</keyword>
<gene>
    <name evidence="2" type="ORF">K7G82_03200</name>
</gene>
<dbReference type="Pfam" id="PF13480">
    <property type="entry name" value="Acetyltransf_6"/>
    <property type="match status" value="1"/>
</dbReference>
<dbReference type="EMBL" id="JAINVV010000002">
    <property type="protein sequence ID" value="MBY8821281.1"/>
    <property type="molecule type" value="Genomic_DNA"/>
</dbReference>
<name>A0ABS7PJ22_9SPHN</name>
<evidence type="ECO:0000259" key="1">
    <source>
        <dbReference type="Pfam" id="PF13480"/>
    </source>
</evidence>
<evidence type="ECO:0000313" key="2">
    <source>
        <dbReference type="EMBL" id="MBY8821281.1"/>
    </source>
</evidence>
<dbReference type="EC" id="2.3.1.-" evidence="2"/>
<dbReference type="Proteomes" id="UP000706039">
    <property type="component" value="Unassembled WGS sequence"/>
</dbReference>
<dbReference type="RefSeq" id="WP_222988404.1">
    <property type="nucleotide sequence ID" value="NZ_JAINVV010000002.1"/>
</dbReference>
<keyword evidence="3" id="KW-1185">Reference proteome</keyword>
<dbReference type="SUPFAM" id="SSF55729">
    <property type="entry name" value="Acyl-CoA N-acyltransferases (Nat)"/>
    <property type="match status" value="1"/>
</dbReference>
<dbReference type="Gene3D" id="3.40.630.30">
    <property type="match status" value="1"/>
</dbReference>
<sequence length="346" mass="38393">MWVKGEYFDDFDAVEAAARGSLDRAAQPALFDRLEWFRRIWAHCPPGVRPLVVRAVSEKAQAWLFLARTESGGLTGLASWYTLAFRPVFTGNPSEAVKLRLLIAIAARLKARRLGVSRITLRPVPLEDGTAELIARAFSKRGWAASRAPATVNWIADLTDKDFPTYWAERPGQVRSTVQRKGKKGIVSVEILDRFEDRAWAAYEEIYAQSWKGDEGSPEFLRAMAEAEGTAGTLRMGIAYIEDRAVAAQLWTVENGTAIIHKLAYVEDAAEHSPGSLLSAALFQHVIDGGIATIDYGTGNDRYKADWMDRSRPLEQIDLHNLRTLRGLAGAAKARLARLVRRGSVD</sequence>
<comment type="caution">
    <text evidence="2">The sequence shown here is derived from an EMBL/GenBank/DDBJ whole genome shotgun (WGS) entry which is preliminary data.</text>
</comment>
<evidence type="ECO:0000313" key="3">
    <source>
        <dbReference type="Proteomes" id="UP000706039"/>
    </source>
</evidence>